<accession>A0A9P0CR41</accession>
<protein>
    <recommendedName>
        <fullName evidence="2">Myb/SANT-like DNA-binding domain-containing protein</fullName>
    </recommendedName>
</protein>
<dbReference type="OrthoDB" id="6780881at2759"/>
<dbReference type="Gene3D" id="1.10.10.60">
    <property type="entry name" value="Homeodomain-like"/>
    <property type="match status" value="1"/>
</dbReference>
<feature type="domain" description="Myb/SANT-like DNA-binding" evidence="2">
    <location>
        <begin position="85"/>
        <end position="141"/>
    </location>
</feature>
<feature type="region of interest" description="Disordered" evidence="1">
    <location>
        <begin position="138"/>
        <end position="183"/>
    </location>
</feature>
<reference evidence="3" key="1">
    <citation type="submission" date="2022-01" db="EMBL/GenBank/DDBJ databases">
        <authorList>
            <person name="King R."/>
        </authorList>
    </citation>
    <scope>NUCLEOTIDE SEQUENCE</scope>
</reference>
<dbReference type="Proteomes" id="UP001153636">
    <property type="component" value="Chromosome 2"/>
</dbReference>
<organism evidence="3 4">
    <name type="scientific">Psylliodes chrysocephalus</name>
    <dbReference type="NCBI Taxonomy" id="3402493"/>
    <lineage>
        <taxon>Eukaryota</taxon>
        <taxon>Metazoa</taxon>
        <taxon>Ecdysozoa</taxon>
        <taxon>Arthropoda</taxon>
        <taxon>Hexapoda</taxon>
        <taxon>Insecta</taxon>
        <taxon>Pterygota</taxon>
        <taxon>Neoptera</taxon>
        <taxon>Endopterygota</taxon>
        <taxon>Coleoptera</taxon>
        <taxon>Polyphaga</taxon>
        <taxon>Cucujiformia</taxon>
        <taxon>Chrysomeloidea</taxon>
        <taxon>Chrysomelidae</taxon>
        <taxon>Galerucinae</taxon>
        <taxon>Alticini</taxon>
        <taxon>Psylliodes</taxon>
    </lineage>
</organism>
<gene>
    <name evidence="3" type="ORF">PSYICH_LOCUS7507</name>
</gene>
<dbReference type="InterPro" id="IPR044822">
    <property type="entry name" value="Myb_DNA-bind_4"/>
</dbReference>
<sequence length="197" mass="22691">MHSLPLCSQAPQFIFFVDLYFASELLRRTINQNPHAASTSTAYVQYDDDEETPESFCEDEIPISNEDTGETNCETEESEGGVSSYRWTSPAVLLLLESYRSMEEIRNRGKMSQKQMWKKISEEFNKKGYTVTGPQCDSKLRIGSDSSSKSKKTPIATLLGKRLKQKEEHEENKNKRQKERMEMDAKFLKVLEKLAEK</sequence>
<feature type="compositionally biased region" description="Acidic residues" evidence="1">
    <location>
        <begin position="61"/>
        <end position="79"/>
    </location>
</feature>
<keyword evidence="4" id="KW-1185">Reference proteome</keyword>
<dbReference type="EMBL" id="OV651814">
    <property type="protein sequence ID" value="CAH1106799.1"/>
    <property type="molecule type" value="Genomic_DNA"/>
</dbReference>
<feature type="compositionally biased region" description="Basic and acidic residues" evidence="1">
    <location>
        <begin position="165"/>
        <end position="183"/>
    </location>
</feature>
<dbReference type="Pfam" id="PF13837">
    <property type="entry name" value="Myb_DNA-bind_4"/>
    <property type="match status" value="1"/>
</dbReference>
<dbReference type="AlphaFoldDB" id="A0A9P0CR41"/>
<name>A0A9P0CR41_9CUCU</name>
<evidence type="ECO:0000259" key="2">
    <source>
        <dbReference type="Pfam" id="PF13837"/>
    </source>
</evidence>
<evidence type="ECO:0000256" key="1">
    <source>
        <dbReference type="SAM" id="MobiDB-lite"/>
    </source>
</evidence>
<evidence type="ECO:0000313" key="3">
    <source>
        <dbReference type="EMBL" id="CAH1106799.1"/>
    </source>
</evidence>
<evidence type="ECO:0000313" key="4">
    <source>
        <dbReference type="Proteomes" id="UP001153636"/>
    </source>
</evidence>
<feature type="region of interest" description="Disordered" evidence="1">
    <location>
        <begin position="61"/>
        <end position="81"/>
    </location>
</feature>
<proteinExistence type="predicted"/>